<gene>
    <name evidence="2" type="ORF">TCNE_LOCUS8121</name>
</gene>
<feature type="compositionally biased region" description="Polar residues" evidence="1">
    <location>
        <begin position="751"/>
        <end position="765"/>
    </location>
</feature>
<feature type="region of interest" description="Disordered" evidence="1">
    <location>
        <begin position="1853"/>
        <end position="1891"/>
    </location>
</feature>
<feature type="region of interest" description="Disordered" evidence="1">
    <location>
        <begin position="1153"/>
        <end position="1246"/>
    </location>
</feature>
<evidence type="ECO:0000313" key="4">
    <source>
        <dbReference type="WBParaSite" id="TCNE_0000812101-mRNA-1"/>
    </source>
</evidence>
<protein>
    <submittedName>
        <fullName evidence="4">Smoothelin domain-containing protein</fullName>
    </submittedName>
</protein>
<dbReference type="Proteomes" id="UP000050794">
    <property type="component" value="Unassembled WGS sequence"/>
</dbReference>
<dbReference type="EMBL" id="UYWY01019829">
    <property type="protein sequence ID" value="VDM39442.1"/>
    <property type="molecule type" value="Genomic_DNA"/>
</dbReference>
<feature type="region of interest" description="Disordered" evidence="1">
    <location>
        <begin position="1476"/>
        <end position="1548"/>
    </location>
</feature>
<evidence type="ECO:0000313" key="3">
    <source>
        <dbReference type="Proteomes" id="UP000050794"/>
    </source>
</evidence>
<reference evidence="2 3" key="2">
    <citation type="submission" date="2018-11" db="EMBL/GenBank/DDBJ databases">
        <authorList>
            <consortium name="Pathogen Informatics"/>
        </authorList>
    </citation>
    <scope>NUCLEOTIDE SEQUENCE [LARGE SCALE GENOMIC DNA]</scope>
</reference>
<evidence type="ECO:0000313" key="2">
    <source>
        <dbReference type="EMBL" id="VDM39442.1"/>
    </source>
</evidence>
<feature type="compositionally biased region" description="Basic and acidic residues" evidence="1">
    <location>
        <begin position="1859"/>
        <end position="1890"/>
    </location>
</feature>
<feature type="compositionally biased region" description="Polar residues" evidence="1">
    <location>
        <begin position="1165"/>
        <end position="1203"/>
    </location>
</feature>
<feature type="compositionally biased region" description="Polar residues" evidence="1">
    <location>
        <begin position="1992"/>
        <end position="2001"/>
    </location>
</feature>
<feature type="region of interest" description="Disordered" evidence="1">
    <location>
        <begin position="1972"/>
        <end position="2004"/>
    </location>
</feature>
<keyword evidence="3" id="KW-1185">Reference proteome</keyword>
<feature type="region of interest" description="Disordered" evidence="1">
    <location>
        <begin position="618"/>
        <end position="638"/>
    </location>
</feature>
<accession>A0A183UI01</accession>
<feature type="compositionally biased region" description="Polar residues" evidence="1">
    <location>
        <begin position="1491"/>
        <end position="1532"/>
    </location>
</feature>
<feature type="compositionally biased region" description="Polar residues" evidence="1">
    <location>
        <begin position="482"/>
        <end position="496"/>
    </location>
</feature>
<feature type="region of interest" description="Disordered" evidence="1">
    <location>
        <begin position="1788"/>
        <end position="1828"/>
    </location>
</feature>
<feature type="compositionally biased region" description="Polar residues" evidence="1">
    <location>
        <begin position="621"/>
        <end position="638"/>
    </location>
</feature>
<feature type="compositionally biased region" description="Polar residues" evidence="1">
    <location>
        <begin position="1710"/>
        <end position="1738"/>
    </location>
</feature>
<feature type="region of interest" description="Disordered" evidence="1">
    <location>
        <begin position="1082"/>
        <end position="1115"/>
    </location>
</feature>
<feature type="compositionally biased region" description="Low complexity" evidence="1">
    <location>
        <begin position="1414"/>
        <end position="1427"/>
    </location>
</feature>
<feature type="compositionally biased region" description="Polar residues" evidence="1">
    <location>
        <begin position="674"/>
        <end position="686"/>
    </location>
</feature>
<feature type="compositionally biased region" description="Basic and acidic residues" evidence="1">
    <location>
        <begin position="1428"/>
        <end position="1438"/>
    </location>
</feature>
<proteinExistence type="predicted"/>
<evidence type="ECO:0000256" key="1">
    <source>
        <dbReference type="SAM" id="MobiDB-lite"/>
    </source>
</evidence>
<feature type="compositionally biased region" description="Polar residues" evidence="1">
    <location>
        <begin position="1972"/>
        <end position="1982"/>
    </location>
</feature>
<name>A0A183UI01_TOXCA</name>
<feature type="compositionally biased region" description="Polar residues" evidence="1">
    <location>
        <begin position="1088"/>
        <end position="1108"/>
    </location>
</feature>
<feature type="compositionally biased region" description="Polar residues" evidence="1">
    <location>
        <begin position="237"/>
        <end position="250"/>
    </location>
</feature>
<sequence length="2056" mass="225002">MCAIVNGSPTKQMSTSDSIPNSVVNRFSVDHSRNESLNGDQNRVNSLSVMQQQLRETERKIGNALNYSEALLDENGTLRNNRTSVTSTSQNATNMDYEINKKDMRVGNYSSTYMLTDIGKKKTKLDKRSVIPTEEIMGEAVSQANSNVKYMQVVVEWNQDRGKTEKEKSLTTRQSNIERANSAITSTKGSTTSKWETKTIKNTTMPESKISRSLSATIPPTSTTIKVSYNATLKTNRCNSSSKTTESTQMFNSTSSFKGSSHFSRPLRYKTHSHLEFTRSVNTLSLNSSDIHTESLTTDPLTTTVTNDNILVIPSCPEWTVSGQTSTEMTTTVETTSKPVFESIGVPPENYTTTEAVTSDPIKDLLLFEPTAISSEKNATAEAATSDFTENLPVVEFTGKPSAKNATMDAVTSYLIENLSSTSALLTPDERQEAMNESEIVITAACPQTITTETTEMNTESNTEGTKLNDGISEIHDFSGYAQQSSAANAKTQGESSSKHSEFYTKHRGGSTFEETSNAVKLDVSNGSAEVSRRLEMTQKSQEPKTYSPPESEEVLIDHVSVTEQQASGATTGSNVEKITTETITEDYVELGHVSGPSWNTIGPSMGETTLPPKAEDFTSNHRTGQSLKNGISESGRTISREVATKMTGNYNTLSANGIVSSTDSKLDKDITHPFSTSHKSTQVLSSKRESDKKEYTETSSIKSAQISFTDEGGHQTSINHTSKIGSSTEESPRSDEATDRNSARSAVDTEITNAHSSSENTLQKITKKSNESENFHSKYDGISIVFTSRSATKSSTEQGNNTPLATISINKNEDAITTVNDVATARNSIASNYILFQDSTSHMSSESRTVKPITTLYRTDHRKPSSDNSQPLSVSLHEVLAMRSSFASNTERTYKATETTKEDKGISASQIHVHESVEMLSDSDIKTGARTVNDEISTTKVMALVSESINLGNPKNETTWNVALDVLEGSSELNLGLEAMTSRAHSHLQTKSWVPDAKMTHSMTHFSDVKVVGSTFNEKETTTDKITAFINLVSAASDFKHDPYNTAPRVTTTDNDARTIMQSPTQKQVISGAHKLPVSLHHPQVGHGSSNTASASLSPTVTQSTIGDESLQWPDTKDAVSSLKTEMIESTETLVGQWQSESESVVEDYASGISEKRTKEFESSDWSTILRTSSEQPTDMQKKLSISTKESTRLGSRSYEQTSESLGSSSLKSKSEPSKHQTVEARGTTTEQTLSNISKTQPLSASMESTSDVSLIASSKFITTVSLNSPLITSITARAKPEKMSDDAELLRSKASSSDKHFTLENSAVTTQSYTTEKTENRIQFDEKLPSDTSGTISADAFSSRNMESRPSEGLTSSNESFPPFSRIGQPSSESFVSYDHSQDMSERTGKEILQSTNSTRNSEHRSKTTAFSESKTISSKATATTKESETSARSSEKIITISESSQQNGKSTLNWQISSTEMLSIGTTQNLLHTTGAHRSRSTERIPNFSKNSAHSEQNLNGTTTHLQNNVFGTSQKSHSSNQVQLLSSTDKMEKKTDSSSYHSTTSIRIDETTAEAQSSSLSFVAQFTNVTKITSEEGGTSAVDNNGNEAFSSTEILTPTSKLEKPETRTNTVRTVHESLRNFATTANETMTYDQKRTAESTDYSADLKISEFWTEQSKAVESAEKKQWENTISSAASNASFDKPTTATLQIYNGLSESVSHHRTTAHQSTKNLQNSEELSDETSGTSKRLGTTSMRYLNTTSSSMLSEYSSTAQKMTPLYSMTVNMPNRSVRTTTIGDETVQTGFHIGDGRVSSTEDFEPSYKNPTTSEPVKATSKKSENETSHTVFVRTSMVKAQDFDETNADHSTVHFSSMRIAEKNTVEDTTKDSTSRDKQITPSESIERSEWQRNSISTLSEAKHSPAHLTDLTYSHEHSKKSLQNEKYFSTSLPSNSETLTNLAISTDSDKSIQASPSASRLVVTVAGIIPESTQRQHSTTVEKLTRSERSPHPNTSNSSGSHGDGRFPGELSFFGCLLKRKISAGSHEIPIFFGEVNKAQQCFTVRKTIEWQKYFA</sequence>
<feature type="region of interest" description="Disordered" evidence="1">
    <location>
        <begin position="1312"/>
        <end position="1438"/>
    </location>
</feature>
<feature type="region of interest" description="Disordered" evidence="1">
    <location>
        <begin position="1704"/>
        <end position="1738"/>
    </location>
</feature>
<feature type="compositionally biased region" description="Basic and acidic residues" evidence="1">
    <location>
        <begin position="1214"/>
        <end position="1224"/>
    </location>
</feature>
<feature type="compositionally biased region" description="Basic and acidic residues" evidence="1">
    <location>
        <begin position="687"/>
        <end position="697"/>
    </location>
</feature>
<feature type="compositionally biased region" description="Polar residues" evidence="1">
    <location>
        <begin position="1228"/>
        <end position="1246"/>
    </location>
</feature>
<dbReference type="WBParaSite" id="TCNE_0000812101-mRNA-1">
    <property type="protein sequence ID" value="TCNE_0000812101-mRNA-1"/>
    <property type="gene ID" value="TCNE_0000812101"/>
</dbReference>
<feature type="region of interest" description="Disordered" evidence="1">
    <location>
        <begin position="671"/>
        <end position="772"/>
    </location>
</feature>
<feature type="compositionally biased region" description="Polar residues" evidence="1">
    <location>
        <begin position="513"/>
        <end position="529"/>
    </location>
</feature>
<feature type="compositionally biased region" description="Basic and acidic residues" evidence="1">
    <location>
        <begin position="1318"/>
        <end position="1331"/>
    </location>
</feature>
<feature type="compositionally biased region" description="Basic and acidic residues" evidence="1">
    <location>
        <begin position="1382"/>
        <end position="1392"/>
    </location>
</feature>
<feature type="region of interest" description="Disordered" evidence="1">
    <location>
        <begin position="482"/>
        <end position="552"/>
    </location>
</feature>
<reference evidence="4" key="1">
    <citation type="submission" date="2016-06" db="UniProtKB">
        <authorList>
            <consortium name="WormBaseParasite"/>
        </authorList>
    </citation>
    <scope>IDENTIFICATION</scope>
</reference>
<organism evidence="3 4">
    <name type="scientific">Toxocara canis</name>
    <name type="common">Canine roundworm</name>
    <dbReference type="NCBI Taxonomy" id="6265"/>
    <lineage>
        <taxon>Eukaryota</taxon>
        <taxon>Metazoa</taxon>
        <taxon>Ecdysozoa</taxon>
        <taxon>Nematoda</taxon>
        <taxon>Chromadorea</taxon>
        <taxon>Rhabditida</taxon>
        <taxon>Spirurina</taxon>
        <taxon>Ascaridomorpha</taxon>
        <taxon>Ascaridoidea</taxon>
        <taxon>Toxocaridae</taxon>
        <taxon>Toxocara</taxon>
    </lineage>
</organism>
<feature type="region of interest" description="Disordered" evidence="1">
    <location>
        <begin position="237"/>
        <end position="257"/>
    </location>
</feature>
<feature type="compositionally biased region" description="Basic and acidic residues" evidence="1">
    <location>
        <begin position="731"/>
        <end position="743"/>
    </location>
</feature>
<feature type="compositionally biased region" description="Polar residues" evidence="1">
    <location>
        <begin position="1332"/>
        <end position="1347"/>
    </location>
</feature>
<feature type="compositionally biased region" description="Polar residues" evidence="1">
    <location>
        <begin position="698"/>
        <end position="730"/>
    </location>
</feature>
<feature type="compositionally biased region" description="Low complexity" evidence="1">
    <location>
        <begin position="1204"/>
        <end position="1213"/>
    </location>
</feature>